<dbReference type="EMBL" id="JAPUUL010000489">
    <property type="protein sequence ID" value="KAJ8130482.1"/>
    <property type="molecule type" value="Genomic_DNA"/>
</dbReference>
<keyword evidence="2" id="KW-1185">Reference proteome</keyword>
<reference evidence="1" key="1">
    <citation type="submission" date="2022-12" db="EMBL/GenBank/DDBJ databases">
        <title>Genome Sequence of Lasiodiplodia mahajangana.</title>
        <authorList>
            <person name="Buettner E."/>
        </authorList>
    </citation>
    <scope>NUCLEOTIDE SEQUENCE</scope>
    <source>
        <strain evidence="1">VT137</strain>
    </source>
</reference>
<sequence length="93" mass="10069">MFPHSGINMARGTSDASSALMLDNDPKTKKLDVHLQVNAEAATPGLKDWAKRNSTHGKLATTSFDTSAGDLTAELHKMMDEMVEQGSENLKPK</sequence>
<protein>
    <submittedName>
        <fullName evidence="1">Uncharacterized protein</fullName>
    </submittedName>
</protein>
<accession>A0ACC2JTA2</accession>
<comment type="caution">
    <text evidence="1">The sequence shown here is derived from an EMBL/GenBank/DDBJ whole genome shotgun (WGS) entry which is preliminary data.</text>
</comment>
<evidence type="ECO:0000313" key="1">
    <source>
        <dbReference type="EMBL" id="KAJ8130482.1"/>
    </source>
</evidence>
<proteinExistence type="predicted"/>
<gene>
    <name evidence="1" type="ORF">O1611_g3143</name>
</gene>
<name>A0ACC2JTA2_9PEZI</name>
<evidence type="ECO:0000313" key="2">
    <source>
        <dbReference type="Proteomes" id="UP001153332"/>
    </source>
</evidence>
<organism evidence="1 2">
    <name type="scientific">Lasiodiplodia mahajangana</name>
    <dbReference type="NCBI Taxonomy" id="1108764"/>
    <lineage>
        <taxon>Eukaryota</taxon>
        <taxon>Fungi</taxon>
        <taxon>Dikarya</taxon>
        <taxon>Ascomycota</taxon>
        <taxon>Pezizomycotina</taxon>
        <taxon>Dothideomycetes</taxon>
        <taxon>Dothideomycetes incertae sedis</taxon>
        <taxon>Botryosphaeriales</taxon>
        <taxon>Botryosphaeriaceae</taxon>
        <taxon>Lasiodiplodia</taxon>
    </lineage>
</organism>
<dbReference type="Proteomes" id="UP001153332">
    <property type="component" value="Unassembled WGS sequence"/>
</dbReference>